<proteinExistence type="predicted"/>
<evidence type="ECO:0000313" key="4">
    <source>
        <dbReference type="Proteomes" id="UP000541558"/>
    </source>
</evidence>
<reference evidence="3 4" key="1">
    <citation type="journal article" date="2020" name="ISME J.">
        <title>Uncovering the hidden diversity of litter-decomposition mechanisms in mushroom-forming fungi.</title>
        <authorList>
            <person name="Floudas D."/>
            <person name="Bentzer J."/>
            <person name="Ahren D."/>
            <person name="Johansson T."/>
            <person name="Persson P."/>
            <person name="Tunlid A."/>
        </authorList>
    </citation>
    <scope>NUCLEOTIDE SEQUENCE [LARGE SCALE GENOMIC DNA]</scope>
    <source>
        <strain evidence="3 4">CBS 175.51</strain>
    </source>
</reference>
<evidence type="ECO:0000256" key="1">
    <source>
        <dbReference type="SAM" id="MobiDB-lite"/>
    </source>
</evidence>
<protein>
    <submittedName>
        <fullName evidence="3">Uncharacterized protein</fullName>
    </submittedName>
</protein>
<dbReference type="Proteomes" id="UP000541558">
    <property type="component" value="Unassembled WGS sequence"/>
</dbReference>
<dbReference type="EMBL" id="JAACJK010000001">
    <property type="protein sequence ID" value="KAF5341750.1"/>
    <property type="molecule type" value="Genomic_DNA"/>
</dbReference>
<dbReference type="AlphaFoldDB" id="A0A8H5CHB4"/>
<dbReference type="OrthoDB" id="3259746at2759"/>
<evidence type="ECO:0000313" key="3">
    <source>
        <dbReference type="EMBL" id="KAF5341750.1"/>
    </source>
</evidence>
<name>A0A8H5CHB4_9AGAR</name>
<keyword evidence="4" id="KW-1185">Reference proteome</keyword>
<evidence type="ECO:0000256" key="2">
    <source>
        <dbReference type="SAM" id="SignalP"/>
    </source>
</evidence>
<sequence>MYSTLITAVALFVVPALAGFAINNPDLKQCSDAKISWEPTKGPYNIIAVDAADPCGEPLAEIGDFADGTSKTTWKVTIPAGTIVQLSIADANDNEAWSGNLTVGAGPSDCLTTSKVASTSTASSSTATGSTTSGTTAGDSTSGDSTIVPVGAANAGTNKFLDNAAAPRSLSAPFMALSALAAVAALAL</sequence>
<feature type="signal peptide" evidence="2">
    <location>
        <begin position="1"/>
        <end position="18"/>
    </location>
</feature>
<feature type="region of interest" description="Disordered" evidence="1">
    <location>
        <begin position="121"/>
        <end position="144"/>
    </location>
</feature>
<accession>A0A8H5CHB4</accession>
<feature type="chain" id="PRO_5034242687" evidence="2">
    <location>
        <begin position="19"/>
        <end position="188"/>
    </location>
</feature>
<keyword evidence="2" id="KW-0732">Signal</keyword>
<comment type="caution">
    <text evidence="3">The sequence shown here is derived from an EMBL/GenBank/DDBJ whole genome shotgun (WGS) entry which is preliminary data.</text>
</comment>
<organism evidence="3 4">
    <name type="scientific">Ephemerocybe angulata</name>
    <dbReference type="NCBI Taxonomy" id="980116"/>
    <lineage>
        <taxon>Eukaryota</taxon>
        <taxon>Fungi</taxon>
        <taxon>Dikarya</taxon>
        <taxon>Basidiomycota</taxon>
        <taxon>Agaricomycotina</taxon>
        <taxon>Agaricomycetes</taxon>
        <taxon>Agaricomycetidae</taxon>
        <taxon>Agaricales</taxon>
        <taxon>Agaricineae</taxon>
        <taxon>Psathyrellaceae</taxon>
        <taxon>Ephemerocybe</taxon>
    </lineage>
</organism>
<gene>
    <name evidence="3" type="ORF">D9611_001468</name>
</gene>